<dbReference type="GO" id="GO:0004386">
    <property type="term" value="F:helicase activity"/>
    <property type="evidence" value="ECO:0007669"/>
    <property type="project" value="UniProtKB-KW"/>
</dbReference>
<dbReference type="Pfam" id="PF07669">
    <property type="entry name" value="Eco57I"/>
    <property type="match status" value="1"/>
</dbReference>
<reference evidence="4 5" key="1">
    <citation type="submission" date="2017-11" db="EMBL/GenBank/DDBJ databases">
        <title>Evolution of Phototrophy in the Chloroflexi Phylum Driven by Horizontal Gene Transfer.</title>
        <authorList>
            <person name="Ward L.M."/>
            <person name="Hemp J."/>
            <person name="Shih P.M."/>
            <person name="Mcglynn S.E."/>
            <person name="Fischer W."/>
        </authorList>
    </citation>
    <scope>NUCLEOTIDE SEQUENCE [LARGE SCALE GENOMIC DNA]</scope>
    <source>
        <strain evidence="4">JP3_7</strain>
    </source>
</reference>
<feature type="region of interest" description="Disordered" evidence="1">
    <location>
        <begin position="26"/>
        <end position="45"/>
    </location>
</feature>
<keyword evidence="4" id="KW-0067">ATP-binding</keyword>
<keyword evidence="4" id="KW-0347">Helicase</keyword>
<dbReference type="PROSITE" id="PS00092">
    <property type="entry name" value="N6_MTASE"/>
    <property type="match status" value="1"/>
</dbReference>
<feature type="domain" description="Type II methyltransferase M.TaqI-like" evidence="2">
    <location>
        <begin position="19"/>
        <end position="118"/>
    </location>
</feature>
<dbReference type="InterPro" id="IPR029063">
    <property type="entry name" value="SAM-dependent_MTases_sf"/>
</dbReference>
<evidence type="ECO:0000256" key="1">
    <source>
        <dbReference type="SAM" id="MobiDB-lite"/>
    </source>
</evidence>
<gene>
    <name evidence="4" type="ORF">CUN48_14005</name>
</gene>
<comment type="caution">
    <text evidence="4">The sequence shown here is derived from an EMBL/GenBank/DDBJ whole genome shotgun (WGS) entry which is preliminary data.</text>
</comment>
<evidence type="ECO:0000259" key="2">
    <source>
        <dbReference type="Pfam" id="PF07669"/>
    </source>
</evidence>
<dbReference type="GO" id="GO:0003676">
    <property type="term" value="F:nucleic acid binding"/>
    <property type="evidence" value="ECO:0007669"/>
    <property type="project" value="InterPro"/>
</dbReference>
<dbReference type="InterPro" id="IPR002052">
    <property type="entry name" value="DNA_methylase_N6_adenine_CS"/>
</dbReference>
<feature type="non-terminal residue" evidence="4">
    <location>
        <position position="334"/>
    </location>
</feature>
<dbReference type="AlphaFoldDB" id="A0A2M8Q9A5"/>
<feature type="domain" description="Type ISP restriction-modification enzyme LLaBIII C-terminal specificity" evidence="3">
    <location>
        <begin position="232"/>
        <end position="334"/>
    </location>
</feature>
<protein>
    <submittedName>
        <fullName evidence="4">DNA helicase</fullName>
    </submittedName>
</protein>
<dbReference type="EMBL" id="PGTN01000233">
    <property type="protein sequence ID" value="PJF46397.1"/>
    <property type="molecule type" value="Genomic_DNA"/>
</dbReference>
<dbReference type="InterPro" id="IPR011639">
    <property type="entry name" value="MethylTrfase_TaqI-like_dom"/>
</dbReference>
<evidence type="ECO:0000313" key="4">
    <source>
        <dbReference type="EMBL" id="PJF46397.1"/>
    </source>
</evidence>
<dbReference type="InterPro" id="IPR041635">
    <property type="entry name" value="Type_ISP_LLaBIII_C"/>
</dbReference>
<dbReference type="Proteomes" id="UP000230790">
    <property type="component" value="Unassembled WGS sequence"/>
</dbReference>
<accession>A0A2M8Q9A5</accession>
<dbReference type="GO" id="GO:0032259">
    <property type="term" value="P:methylation"/>
    <property type="evidence" value="ECO:0007669"/>
    <property type="project" value="InterPro"/>
</dbReference>
<organism evidence="4 5">
    <name type="scientific">Candidatus Thermofonsia Clade 3 bacterium</name>
    <dbReference type="NCBI Taxonomy" id="2364212"/>
    <lineage>
        <taxon>Bacteria</taxon>
        <taxon>Bacillati</taxon>
        <taxon>Chloroflexota</taxon>
        <taxon>Candidatus Thermofontia</taxon>
        <taxon>Candidatus Thermofonsia Clade 3</taxon>
    </lineage>
</organism>
<name>A0A2M8Q9A5_9CHLR</name>
<keyword evidence="4" id="KW-0547">Nucleotide-binding</keyword>
<dbReference type="GO" id="GO:0009007">
    <property type="term" value="F:site-specific DNA-methyltransferase (adenine-specific) activity"/>
    <property type="evidence" value="ECO:0007669"/>
    <property type="project" value="UniProtKB-EC"/>
</dbReference>
<sequence>MFNEKNTQRIARQLAAPINVIIGNPPYNTAQKSENDNNKNRPYPSLDARIRKTYARDSKATLRSKLYDPYVRFFRWASDRLQDRDGIVAFVSNNSFVSGHAFDGMRKHLLQDFTHIYHLDLGGNVRRNPKLSGTTHNVFGIQVGVGITIAVKRQAAAARKLFYHAVPTDWRKEQKFAYLRNTGTLRRVPWQALTPDERGTWLPVAEAEAFEALLPLGDKEAKYRKAGAPQTIFATYSGGVKTNRDEVVYAFQRGALLARVRAFVEAYNAELDRYKRAVRALGAEEKIDIDNFVRYDLIKWDSTLKGHLAREREARFDPSRVRQSLYRPFTKRYL</sequence>
<dbReference type="Gene3D" id="3.40.50.150">
    <property type="entry name" value="Vaccinia Virus protein VP39"/>
    <property type="match status" value="1"/>
</dbReference>
<proteinExistence type="predicted"/>
<evidence type="ECO:0000259" key="3">
    <source>
        <dbReference type="Pfam" id="PF18135"/>
    </source>
</evidence>
<dbReference type="SUPFAM" id="SSF53335">
    <property type="entry name" value="S-adenosyl-L-methionine-dependent methyltransferases"/>
    <property type="match status" value="1"/>
</dbReference>
<evidence type="ECO:0000313" key="5">
    <source>
        <dbReference type="Proteomes" id="UP000230790"/>
    </source>
</evidence>
<dbReference type="Pfam" id="PF18135">
    <property type="entry name" value="Type_ISP_C"/>
    <property type="match status" value="1"/>
</dbReference>
<dbReference type="GO" id="GO:0006304">
    <property type="term" value="P:DNA modification"/>
    <property type="evidence" value="ECO:0007669"/>
    <property type="project" value="InterPro"/>
</dbReference>
<keyword evidence="4" id="KW-0378">Hydrolase</keyword>